<dbReference type="InterPro" id="IPR025105">
    <property type="entry name" value="DUF4010"/>
</dbReference>
<feature type="domain" description="MgtC/SapB/SrpB/YhiD N-terminal" evidence="2">
    <location>
        <begin position="13"/>
        <end position="131"/>
    </location>
</feature>
<evidence type="ECO:0000313" key="5">
    <source>
        <dbReference type="Proteomes" id="UP000037507"/>
    </source>
</evidence>
<feature type="transmembrane region" description="Helical" evidence="1">
    <location>
        <begin position="234"/>
        <end position="258"/>
    </location>
</feature>
<feature type="domain" description="DUF4010" evidence="3">
    <location>
        <begin position="180"/>
        <end position="390"/>
    </location>
</feature>
<reference evidence="4" key="1">
    <citation type="submission" date="2017-04" db="EMBL/GenBank/DDBJ databases">
        <title>Unexpected and diverse lifestyles within the genus Limnohabitans.</title>
        <authorList>
            <person name="Kasalicky V."/>
            <person name="Mehrshad M."/>
            <person name="Andrei S.-A."/>
            <person name="Salcher M."/>
            <person name="Kratochvilova H."/>
            <person name="Simek K."/>
            <person name="Ghai R."/>
        </authorList>
    </citation>
    <scope>NUCLEOTIDE SEQUENCE [LARGE SCALE GENOMIC DNA]</scope>
    <source>
        <strain evidence="4">II-D5</strain>
    </source>
</reference>
<feature type="transmembrane region" description="Helical" evidence="1">
    <location>
        <begin position="145"/>
        <end position="163"/>
    </location>
</feature>
<accession>A0A2T7UBW4</accession>
<gene>
    <name evidence="4" type="ORF">H663_013910</name>
</gene>
<dbReference type="AlphaFoldDB" id="A0A2T7UBW4"/>
<dbReference type="Pfam" id="PF13194">
    <property type="entry name" value="DUF4010"/>
    <property type="match status" value="1"/>
</dbReference>
<organism evidence="4 5">
    <name type="scientific">Limnohabitans planktonicus II-D5</name>
    <dbReference type="NCBI Taxonomy" id="1293045"/>
    <lineage>
        <taxon>Bacteria</taxon>
        <taxon>Pseudomonadati</taxon>
        <taxon>Pseudomonadota</taxon>
        <taxon>Betaproteobacteria</taxon>
        <taxon>Burkholderiales</taxon>
        <taxon>Comamonadaceae</taxon>
        <taxon>Limnohabitans</taxon>
    </lineage>
</organism>
<dbReference type="OrthoDB" id="9813718at2"/>
<feature type="transmembrane region" description="Helical" evidence="1">
    <location>
        <begin position="309"/>
        <end position="329"/>
    </location>
</feature>
<keyword evidence="1" id="KW-1133">Transmembrane helix</keyword>
<evidence type="ECO:0000256" key="1">
    <source>
        <dbReference type="SAM" id="Phobius"/>
    </source>
</evidence>
<keyword evidence="1" id="KW-0472">Membrane</keyword>
<dbReference type="Proteomes" id="UP000037507">
    <property type="component" value="Unassembled WGS sequence"/>
</dbReference>
<dbReference type="STRING" id="1293045.H663_06310"/>
<dbReference type="EMBL" id="LFYT02000019">
    <property type="protein sequence ID" value="PVE42108.1"/>
    <property type="molecule type" value="Genomic_DNA"/>
</dbReference>
<evidence type="ECO:0000259" key="3">
    <source>
        <dbReference type="Pfam" id="PF13194"/>
    </source>
</evidence>
<name>A0A2T7UBW4_9BURK</name>
<proteinExistence type="predicted"/>
<feature type="transmembrane region" description="Helical" evidence="1">
    <location>
        <begin position="265"/>
        <end position="284"/>
    </location>
</feature>
<sequence length="426" mass="44362">MLTSIDSAVLFKLSVALGIGLLVGADRERRKGEGPHRRAAGIRTFAIAALCGFVAQSIDSSGLLSALLLILGGLTLVSYQQSSSHDPGLTSETAILLTCLLGALSVQEPGLAAILGIVLTALLAARERMHQFVRQVITEQELQDVVVFLAAAMILLPLAPNRFIGPFQAINLHELARFVVLAMSISAVGYMAKRIMGQGSGMALTGFAGGFVSSTATILSMGQTAREFPTSTHAAAVGAVLSTVSTMLQLGLLVSVLLPPLLPYMLLPIGLGITTAGLYAWWVAKRPLGAAAVQELPLKGHAFDHKTTLLMTGVVLSVTLLTAALQTWLGAMGMMIGAFVSGFADAHSSVASMSSLVHQGHASLVQAQWGILLAVSSNTLSKAAVAMTAGGRVFATWVLPGLFLVTSAVWLGTLATPWLLHAILTP</sequence>
<feature type="transmembrane region" description="Helical" evidence="1">
    <location>
        <begin position="175"/>
        <end position="192"/>
    </location>
</feature>
<keyword evidence="1" id="KW-0812">Transmembrane</keyword>
<feature type="transmembrane region" description="Helical" evidence="1">
    <location>
        <begin position="6"/>
        <end position="25"/>
    </location>
</feature>
<comment type="caution">
    <text evidence="4">The sequence shown here is derived from an EMBL/GenBank/DDBJ whole genome shotgun (WGS) entry which is preliminary data.</text>
</comment>
<dbReference type="PANTHER" id="PTHR39084:SF1">
    <property type="entry name" value="DUF4010 DOMAIN-CONTAINING PROTEIN"/>
    <property type="match status" value="1"/>
</dbReference>
<evidence type="ECO:0000313" key="4">
    <source>
        <dbReference type="EMBL" id="PVE42108.1"/>
    </source>
</evidence>
<protein>
    <submittedName>
        <fullName evidence="4">Uncharacterized protein</fullName>
    </submittedName>
</protein>
<feature type="transmembrane region" description="Helical" evidence="1">
    <location>
        <begin position="204"/>
        <end position="222"/>
    </location>
</feature>
<dbReference type="Pfam" id="PF02308">
    <property type="entry name" value="MgtC"/>
    <property type="match status" value="1"/>
</dbReference>
<feature type="transmembrane region" description="Helical" evidence="1">
    <location>
        <begin position="45"/>
        <end position="74"/>
    </location>
</feature>
<evidence type="ECO:0000259" key="2">
    <source>
        <dbReference type="Pfam" id="PF02308"/>
    </source>
</evidence>
<dbReference type="PANTHER" id="PTHR39084">
    <property type="entry name" value="MEMBRANE PROTEIN-RELATED"/>
    <property type="match status" value="1"/>
</dbReference>
<feature type="transmembrane region" description="Helical" evidence="1">
    <location>
        <begin position="397"/>
        <end position="420"/>
    </location>
</feature>
<dbReference type="RefSeq" id="WP_053170970.1">
    <property type="nucleotide sequence ID" value="NZ_LFYT02000019.1"/>
</dbReference>
<dbReference type="InterPro" id="IPR049177">
    <property type="entry name" value="MgtC_SapB_SrpB_YhiD_N"/>
</dbReference>
<feature type="transmembrane region" description="Helical" evidence="1">
    <location>
        <begin position="94"/>
        <end position="124"/>
    </location>
</feature>
<keyword evidence="5" id="KW-1185">Reference proteome</keyword>